<accession>A0A4R6X706</accession>
<reference evidence="5 6" key="1">
    <citation type="submission" date="2019-03" db="EMBL/GenBank/DDBJ databases">
        <title>Genomic Encyclopedia of Type Strains, Phase IV (KMG-IV): sequencing the most valuable type-strain genomes for metagenomic binning, comparative biology and taxonomic classification.</title>
        <authorList>
            <person name="Goeker M."/>
        </authorList>
    </citation>
    <scope>NUCLEOTIDE SEQUENCE [LARGE SCALE GENOMIC DNA]</scope>
    <source>
        <strain evidence="5 6">DSM 5604</strain>
    </source>
</reference>
<dbReference type="EMBL" id="SNZA01000003">
    <property type="protein sequence ID" value="TDR13104.1"/>
    <property type="molecule type" value="Genomic_DNA"/>
</dbReference>
<feature type="domain" description="Glycosyltransferase 2-like" evidence="4">
    <location>
        <begin position="4"/>
        <end position="105"/>
    </location>
</feature>
<organism evidence="5 6">
    <name type="scientific">Marinomonas communis</name>
    <dbReference type="NCBI Taxonomy" id="28254"/>
    <lineage>
        <taxon>Bacteria</taxon>
        <taxon>Pseudomonadati</taxon>
        <taxon>Pseudomonadota</taxon>
        <taxon>Gammaproteobacteria</taxon>
        <taxon>Oceanospirillales</taxon>
        <taxon>Oceanospirillaceae</taxon>
        <taxon>Marinomonas</taxon>
    </lineage>
</organism>
<dbReference type="SUPFAM" id="SSF53448">
    <property type="entry name" value="Nucleotide-diphospho-sugar transferases"/>
    <property type="match status" value="1"/>
</dbReference>
<comment type="similarity">
    <text evidence="1">Belongs to the glycosyltransferase 2 family.</text>
</comment>
<dbReference type="PANTHER" id="PTHR43179:SF12">
    <property type="entry name" value="GALACTOFURANOSYLTRANSFERASE GLFT2"/>
    <property type="match status" value="1"/>
</dbReference>
<sequence length="295" mass="33989">MPVSVVVVTYNPDLKILSSLIIDNISQFNKVVVVDNSSRNIELIKSIFSGFNNIDIISLDENVGIAAAQNIGIKSLVNLPDDEIIVFFDQDSSIDFGYLDRLEAEYSLLEGDYSGPIVLGPTFFHRYDHFEYPSIKFTRFGFRKKIYSGRGECAVEVDCLISSGMSLRKRVLELAGLMDELLFIDYVDTEWCLRAISKGIKIFVTPNLMMSHEIGSGHLKLKGFNIPVHPPSRRYYRIRNSLLILKYPYVPKLFCVREFFVSSIHQFLFFIKLRDIEYLKTYFQSVKDAMKKRRN</sequence>
<dbReference type="CDD" id="cd02526">
    <property type="entry name" value="GT2_RfbF_like"/>
    <property type="match status" value="1"/>
</dbReference>
<dbReference type="AlphaFoldDB" id="A0A4R6X706"/>
<dbReference type="Proteomes" id="UP000295729">
    <property type="component" value="Unassembled WGS sequence"/>
</dbReference>
<dbReference type="GO" id="GO:0016757">
    <property type="term" value="F:glycosyltransferase activity"/>
    <property type="evidence" value="ECO:0007669"/>
    <property type="project" value="UniProtKB-KW"/>
</dbReference>
<evidence type="ECO:0000313" key="5">
    <source>
        <dbReference type="EMBL" id="TDR13104.1"/>
    </source>
</evidence>
<dbReference type="RefSeq" id="WP_133562176.1">
    <property type="nucleotide sequence ID" value="NZ_SNZA01000003.1"/>
</dbReference>
<dbReference type="Gene3D" id="3.90.550.10">
    <property type="entry name" value="Spore Coat Polysaccharide Biosynthesis Protein SpsA, Chain A"/>
    <property type="match status" value="1"/>
</dbReference>
<dbReference type="InterPro" id="IPR001173">
    <property type="entry name" value="Glyco_trans_2-like"/>
</dbReference>
<protein>
    <submittedName>
        <fullName evidence="5">Rhamnosyltransferase</fullName>
    </submittedName>
</protein>
<evidence type="ECO:0000256" key="3">
    <source>
        <dbReference type="ARBA" id="ARBA00022679"/>
    </source>
</evidence>
<proteinExistence type="inferred from homology"/>
<comment type="caution">
    <text evidence="5">The sequence shown here is derived from an EMBL/GenBank/DDBJ whole genome shotgun (WGS) entry which is preliminary data.</text>
</comment>
<name>A0A4R6X706_9GAMM</name>
<keyword evidence="6" id="KW-1185">Reference proteome</keyword>
<gene>
    <name evidence="5" type="ORF">C8D85_1978</name>
</gene>
<dbReference type="OrthoDB" id="5291101at2"/>
<keyword evidence="3 5" id="KW-0808">Transferase</keyword>
<keyword evidence="2" id="KW-0328">Glycosyltransferase</keyword>
<dbReference type="PANTHER" id="PTHR43179">
    <property type="entry name" value="RHAMNOSYLTRANSFERASE WBBL"/>
    <property type="match status" value="1"/>
</dbReference>
<evidence type="ECO:0000259" key="4">
    <source>
        <dbReference type="Pfam" id="PF00535"/>
    </source>
</evidence>
<dbReference type="InterPro" id="IPR006446">
    <property type="entry name" value="RhaTrfase"/>
</dbReference>
<dbReference type="Pfam" id="PF00535">
    <property type="entry name" value="Glycos_transf_2"/>
    <property type="match status" value="1"/>
</dbReference>
<evidence type="ECO:0000256" key="2">
    <source>
        <dbReference type="ARBA" id="ARBA00022676"/>
    </source>
</evidence>
<evidence type="ECO:0000313" key="6">
    <source>
        <dbReference type="Proteomes" id="UP000295729"/>
    </source>
</evidence>
<dbReference type="InterPro" id="IPR029044">
    <property type="entry name" value="Nucleotide-diphossugar_trans"/>
</dbReference>
<evidence type="ECO:0000256" key="1">
    <source>
        <dbReference type="ARBA" id="ARBA00006739"/>
    </source>
</evidence>
<dbReference type="NCBIfam" id="TIGR01556">
    <property type="entry name" value="rhamnosyltran"/>
    <property type="match status" value="1"/>
</dbReference>